<organism evidence="1 2">
    <name type="scientific">Paracoccus stylophorae</name>
    <dbReference type="NCBI Taxonomy" id="659350"/>
    <lineage>
        <taxon>Bacteria</taxon>
        <taxon>Pseudomonadati</taxon>
        <taxon>Pseudomonadota</taxon>
        <taxon>Alphaproteobacteria</taxon>
        <taxon>Rhodobacterales</taxon>
        <taxon>Paracoccaceae</taxon>
        <taxon>Paracoccus</taxon>
    </lineage>
</organism>
<dbReference type="RefSeq" id="WP_272857669.1">
    <property type="nucleotide sequence ID" value="NZ_CP067134.1"/>
</dbReference>
<dbReference type="SUPFAM" id="SSF52540">
    <property type="entry name" value="P-loop containing nucleoside triphosphate hydrolases"/>
    <property type="match status" value="1"/>
</dbReference>
<gene>
    <name evidence="1" type="ORF">JHW45_10545</name>
</gene>
<protein>
    <recommendedName>
        <fullName evidence="3">Sulfotransferase family protein</fullName>
    </recommendedName>
</protein>
<evidence type="ECO:0000313" key="1">
    <source>
        <dbReference type="EMBL" id="WCR09555.1"/>
    </source>
</evidence>
<dbReference type="EMBL" id="CP067134">
    <property type="protein sequence ID" value="WCR09555.1"/>
    <property type="molecule type" value="Genomic_DNA"/>
</dbReference>
<proteinExistence type="predicted"/>
<dbReference type="InterPro" id="IPR027417">
    <property type="entry name" value="P-loop_NTPase"/>
</dbReference>
<sequence>MRIIFHLGSYKTGTTSFQNMVFENRDLLSDQGVLYPRTGLTNEKDLGHRHTSLIWGYLSGKADACPDALLEELRGSHAHTAILSSEAWAHPGHLSHLIRLVTRLEDHGFSDHAAMLVLRNLPDYQVSHYREFTVNRNNTGPYADYVRKRPNLFDYLLLTQSFRAMFGPRLSVIPYTDGADMTGRLFQRMGLGALHDRMENVARANTKPFGPLEIEAIRCAKELKKPQADGLAALSSLLAEDDTLREATWTERFADHVPALPAAYRQRFQDAACWSTAEAEAIFREDGIEGRNVAGITAALMDRLRAM</sequence>
<reference evidence="1 2" key="1">
    <citation type="submission" date="2021-01" db="EMBL/GenBank/DDBJ databases">
        <title>Biogeographic distribution of Paracoccus.</title>
        <authorList>
            <person name="Hollensteiner J."/>
            <person name="Leineberger J."/>
            <person name="Brinkhoff T."/>
            <person name="Daniel R."/>
        </authorList>
    </citation>
    <scope>NUCLEOTIDE SEQUENCE [LARGE SCALE GENOMIC DNA]</scope>
    <source>
        <strain evidence="1 2">LMG25392</strain>
    </source>
</reference>
<accession>A0ABY7SRA1</accession>
<keyword evidence="2" id="KW-1185">Reference proteome</keyword>
<evidence type="ECO:0000313" key="2">
    <source>
        <dbReference type="Proteomes" id="UP001218412"/>
    </source>
</evidence>
<evidence type="ECO:0008006" key="3">
    <source>
        <dbReference type="Google" id="ProtNLM"/>
    </source>
</evidence>
<name>A0ABY7SRA1_9RHOB</name>
<dbReference type="Proteomes" id="UP001218412">
    <property type="component" value="Chromosome"/>
</dbReference>